<dbReference type="EMBL" id="QSIO01000002">
    <property type="protein sequence ID" value="RHC94946.1"/>
    <property type="molecule type" value="Genomic_DNA"/>
</dbReference>
<organism evidence="3 5">
    <name type="scientific">Streptococcus parasanguinis</name>
    <dbReference type="NCBI Taxonomy" id="1318"/>
    <lineage>
        <taxon>Bacteria</taxon>
        <taxon>Bacillati</taxon>
        <taxon>Bacillota</taxon>
        <taxon>Bacilli</taxon>
        <taxon>Lactobacillales</taxon>
        <taxon>Streptococcaceae</taxon>
        <taxon>Streptococcus</taxon>
    </lineage>
</organism>
<evidence type="ECO:0000259" key="2">
    <source>
        <dbReference type="Pfam" id="PF03413"/>
    </source>
</evidence>
<reference evidence="4" key="2">
    <citation type="submission" date="2023-09" db="EMBL/GenBank/DDBJ databases">
        <title>Streptococcus_parasanguinius_hifiasm_complete_genome_Zymo_Research_ D6332.</title>
        <authorList>
            <person name="Damerum A."/>
        </authorList>
    </citation>
    <scope>NUCLEOTIDE SEQUENCE</scope>
    <source>
        <strain evidence="4">B-1756</strain>
    </source>
</reference>
<feature type="signal peptide" evidence="1">
    <location>
        <begin position="1"/>
        <end position="30"/>
    </location>
</feature>
<name>A0A414CIV4_STRPA</name>
<sequence>MKKSIKQKAVASLAIFSLSTAALGSVVAFANTGTSKKTTSSTVTASVTLAQAQEKALKEAKGGKVIGYEQEEKHGKAVYEVTILDGKNEKEYKIDGQSGAILKSKTKDLSQDREDQQLIGASVQLDLAKVESQLKSKYSNASIEKVELDVEDGKLVYSVSLREGNQKIELELDANTGTVLEEDVELDHD</sequence>
<proteinExistence type="predicted"/>
<dbReference type="InterPro" id="IPR025711">
    <property type="entry name" value="PepSY"/>
</dbReference>
<dbReference type="Proteomes" id="UP000285773">
    <property type="component" value="Unassembled WGS sequence"/>
</dbReference>
<dbReference type="EMBL" id="CP133988">
    <property type="protein sequence ID" value="WNB83100.1"/>
    <property type="molecule type" value="Genomic_DNA"/>
</dbReference>
<gene>
    <name evidence="3" type="ORF">DW820_06305</name>
    <name evidence="4" type="ORF">RDV49_09275</name>
</gene>
<feature type="domain" description="PepSY" evidence="2">
    <location>
        <begin position="47"/>
        <end position="104"/>
    </location>
</feature>
<evidence type="ECO:0000313" key="4">
    <source>
        <dbReference type="EMBL" id="WNB83100.1"/>
    </source>
</evidence>
<evidence type="ECO:0000313" key="5">
    <source>
        <dbReference type="Proteomes" id="UP000285773"/>
    </source>
</evidence>
<dbReference type="Pfam" id="PF03413">
    <property type="entry name" value="PepSY"/>
    <property type="match status" value="2"/>
</dbReference>
<dbReference type="Gene3D" id="3.10.450.40">
    <property type="match status" value="2"/>
</dbReference>
<evidence type="ECO:0000256" key="1">
    <source>
        <dbReference type="SAM" id="SignalP"/>
    </source>
</evidence>
<accession>A0A414CIV4</accession>
<dbReference type="RefSeq" id="WP_003006179.1">
    <property type="nucleotide sequence ID" value="NZ_CP133988.1"/>
</dbReference>
<evidence type="ECO:0000313" key="3">
    <source>
        <dbReference type="EMBL" id="RHC94946.1"/>
    </source>
</evidence>
<feature type="domain" description="PepSY" evidence="2">
    <location>
        <begin position="126"/>
        <end position="182"/>
    </location>
</feature>
<dbReference type="Proteomes" id="UP001248323">
    <property type="component" value="Chromosome"/>
</dbReference>
<feature type="chain" id="PRO_5019161352" evidence="1">
    <location>
        <begin position="31"/>
        <end position="189"/>
    </location>
</feature>
<keyword evidence="1" id="KW-0732">Signal</keyword>
<dbReference type="AlphaFoldDB" id="A0A414CIV4"/>
<protein>
    <submittedName>
        <fullName evidence="4">PepSY domain-containing protein</fullName>
    </submittedName>
    <submittedName>
        <fullName evidence="3">Peptidase</fullName>
    </submittedName>
</protein>
<reference evidence="3 5" key="1">
    <citation type="submission" date="2018-08" db="EMBL/GenBank/DDBJ databases">
        <title>A genome reference for cultivated species of the human gut microbiota.</title>
        <authorList>
            <person name="Zou Y."/>
            <person name="Xue W."/>
            <person name="Luo G."/>
        </authorList>
    </citation>
    <scope>NUCLEOTIDE SEQUENCE [LARGE SCALE GENOMIC DNA]</scope>
    <source>
        <strain evidence="3 5">AM33-3BH</strain>
    </source>
</reference>